<keyword evidence="1" id="KW-0812">Transmembrane</keyword>
<evidence type="ECO:0000313" key="2">
    <source>
        <dbReference type="EMBL" id="KKW42753.1"/>
    </source>
</evidence>
<feature type="transmembrane region" description="Helical" evidence="1">
    <location>
        <begin position="12"/>
        <end position="34"/>
    </location>
</feature>
<name>A0A0G1YH49_9BACT</name>
<gene>
    <name evidence="2" type="ORF">UY92_C0004G0089</name>
</gene>
<reference evidence="2 3" key="1">
    <citation type="journal article" date="2015" name="Nature">
        <title>rRNA introns, odd ribosomes, and small enigmatic genomes across a large radiation of phyla.</title>
        <authorList>
            <person name="Brown C.T."/>
            <person name="Hug L.A."/>
            <person name="Thomas B.C."/>
            <person name="Sharon I."/>
            <person name="Castelle C.J."/>
            <person name="Singh A."/>
            <person name="Wilkins M.J."/>
            <person name="Williams K.H."/>
            <person name="Banfield J.F."/>
        </authorList>
    </citation>
    <scope>NUCLEOTIDE SEQUENCE [LARGE SCALE GENOMIC DNA]</scope>
</reference>
<dbReference type="EMBL" id="LCRX01000004">
    <property type="protein sequence ID" value="KKW42753.1"/>
    <property type="molecule type" value="Genomic_DNA"/>
</dbReference>
<dbReference type="AlphaFoldDB" id="A0A0G1YH49"/>
<dbReference type="Proteomes" id="UP000033870">
    <property type="component" value="Unassembled WGS sequence"/>
</dbReference>
<proteinExistence type="predicted"/>
<evidence type="ECO:0000313" key="3">
    <source>
        <dbReference type="Proteomes" id="UP000033870"/>
    </source>
</evidence>
<protein>
    <submittedName>
        <fullName evidence="2">Uncharacterized protein</fullName>
    </submittedName>
</protein>
<organism evidence="2 3">
    <name type="scientific">Candidatus Magasanikbacteria bacterium GW2011_GWA2_56_11</name>
    <dbReference type="NCBI Taxonomy" id="1619044"/>
    <lineage>
        <taxon>Bacteria</taxon>
        <taxon>Candidatus Magasanikiibacteriota</taxon>
    </lineage>
</organism>
<sequence length="236" mass="25480">MKGGKTVETLITVVLIFTAVGSTVVAMTALWRVWHGPDRADSPPNPRQVRIGVDCVQDYVSWSDRPFALVAEDTPIAEAQSRRFAMFFCGQETVATDVPSRTMALLRRSRLLHEPNRKNPGHVKAAEALLTRLAGAIKGRLQQVRPGEIPQVTEQEAFQIAYLRDFLASQPGVVDRAFRNAIGSASRRPAGGRGANPTGALMAAMGVGVPKHPTHHRSEVYLEAADAASPEPKAGA</sequence>
<accession>A0A0G1YH49</accession>
<keyword evidence="1" id="KW-0472">Membrane</keyword>
<keyword evidence="1" id="KW-1133">Transmembrane helix</keyword>
<evidence type="ECO:0000256" key="1">
    <source>
        <dbReference type="SAM" id="Phobius"/>
    </source>
</evidence>
<comment type="caution">
    <text evidence="2">The sequence shown here is derived from an EMBL/GenBank/DDBJ whole genome shotgun (WGS) entry which is preliminary data.</text>
</comment>